<evidence type="ECO:0000313" key="2">
    <source>
        <dbReference type="Proteomes" id="UP000271531"/>
    </source>
</evidence>
<dbReference type="EMBL" id="RBVA01001004">
    <property type="protein sequence ID" value="RMV83835.1"/>
    <property type="molecule type" value="Genomic_DNA"/>
</dbReference>
<proteinExistence type="predicted"/>
<reference evidence="1 2" key="1">
    <citation type="submission" date="2018-08" db="EMBL/GenBank/DDBJ databases">
        <title>Recombination of ecologically and evolutionarily significant loci maintains genetic cohesion in the Pseudomonas syringae species complex.</title>
        <authorList>
            <person name="Dillon M."/>
            <person name="Thakur S."/>
            <person name="Almeida R.N.D."/>
            <person name="Weir B.S."/>
            <person name="Guttman D.S."/>
        </authorList>
    </citation>
    <scope>NUCLEOTIDE SEQUENCE [LARGE SCALE GENOMIC DNA]</scope>
    <source>
        <strain evidence="1 2">ICMP 4525</strain>
    </source>
</reference>
<name>A0A3M6FT57_PSEAJ</name>
<gene>
    <name evidence="1" type="ORF">ALP03_00367</name>
</gene>
<dbReference type="AlphaFoldDB" id="A0A3M6FT57"/>
<comment type="caution">
    <text evidence="1">The sequence shown here is derived from an EMBL/GenBank/DDBJ whole genome shotgun (WGS) entry which is preliminary data.</text>
</comment>
<organism evidence="1 2">
    <name type="scientific">Pseudomonas amygdali pv. tabaci</name>
    <name type="common">Pseudomonas syringae pv. tabaci</name>
    <dbReference type="NCBI Taxonomy" id="322"/>
    <lineage>
        <taxon>Bacteria</taxon>
        <taxon>Pseudomonadati</taxon>
        <taxon>Pseudomonadota</taxon>
        <taxon>Gammaproteobacteria</taxon>
        <taxon>Pseudomonadales</taxon>
        <taxon>Pseudomonadaceae</taxon>
        <taxon>Pseudomonas</taxon>
        <taxon>Pseudomonas amygdali</taxon>
    </lineage>
</organism>
<accession>A0A3M6FT57</accession>
<sequence>MTLYRAMLNISITLQGRPAVKRFDLLLHQQQPITIQKTGTLLMCTLLALLARSPVRLTRRQVQRTRPAKSPARICVA</sequence>
<dbReference type="Proteomes" id="UP000271531">
    <property type="component" value="Unassembled WGS sequence"/>
</dbReference>
<protein>
    <submittedName>
        <fullName evidence="1">Uncharacterized protein</fullName>
    </submittedName>
</protein>
<evidence type="ECO:0000313" key="1">
    <source>
        <dbReference type="EMBL" id="RMV83835.1"/>
    </source>
</evidence>